<keyword evidence="6 9" id="KW-1133">Transmembrane helix</keyword>
<feature type="transmembrane region" description="Helical" evidence="9">
    <location>
        <begin position="110"/>
        <end position="131"/>
    </location>
</feature>
<evidence type="ECO:0000256" key="3">
    <source>
        <dbReference type="ARBA" id="ARBA00022448"/>
    </source>
</evidence>
<evidence type="ECO:0000313" key="12">
    <source>
        <dbReference type="Proteomes" id="UP001144313"/>
    </source>
</evidence>
<keyword evidence="12" id="KW-1185">Reference proteome</keyword>
<dbReference type="Proteomes" id="UP001144313">
    <property type="component" value="Unassembled WGS sequence"/>
</dbReference>
<evidence type="ECO:0000256" key="9">
    <source>
        <dbReference type="SAM" id="Phobius"/>
    </source>
</evidence>
<evidence type="ECO:0000256" key="5">
    <source>
        <dbReference type="ARBA" id="ARBA00022692"/>
    </source>
</evidence>
<keyword evidence="7 9" id="KW-0472">Membrane</keyword>
<evidence type="ECO:0000256" key="6">
    <source>
        <dbReference type="ARBA" id="ARBA00022989"/>
    </source>
</evidence>
<dbReference type="AlphaFoldDB" id="A0A9W6LJ15"/>
<dbReference type="EMBL" id="BSDT01000001">
    <property type="protein sequence ID" value="GLI44236.1"/>
    <property type="molecule type" value="Genomic_DNA"/>
</dbReference>
<feature type="transmembrane region" description="Helical" evidence="9">
    <location>
        <begin position="204"/>
        <end position="226"/>
    </location>
</feature>
<dbReference type="InterPro" id="IPR020846">
    <property type="entry name" value="MFS_dom"/>
</dbReference>
<evidence type="ECO:0000256" key="7">
    <source>
        <dbReference type="ARBA" id="ARBA00023136"/>
    </source>
</evidence>
<dbReference type="PANTHER" id="PTHR23501:SF197">
    <property type="entry name" value="COMD"/>
    <property type="match status" value="1"/>
</dbReference>
<reference evidence="11" key="1">
    <citation type="submission" date="2022-12" db="EMBL/GenBank/DDBJ databases">
        <title>Reference genome sequencing for broad-spectrum identification of bacterial and archaeal isolates by mass spectrometry.</title>
        <authorList>
            <person name="Sekiguchi Y."/>
            <person name="Tourlousse D.M."/>
        </authorList>
    </citation>
    <scope>NUCLEOTIDE SEQUENCE</scope>
    <source>
        <strain evidence="11">LLR39Z86</strain>
    </source>
</reference>
<dbReference type="SUPFAM" id="SSF103473">
    <property type="entry name" value="MFS general substrate transporter"/>
    <property type="match status" value="1"/>
</dbReference>
<dbReference type="PROSITE" id="PS50850">
    <property type="entry name" value="MFS"/>
    <property type="match status" value="1"/>
</dbReference>
<dbReference type="Pfam" id="PF07690">
    <property type="entry name" value="MFS_1"/>
    <property type="match status" value="1"/>
</dbReference>
<comment type="similarity">
    <text evidence="2">Belongs to the major facilitator superfamily. TCR/Tet family.</text>
</comment>
<gene>
    <name evidence="11" type="ORF">GALLR39Z86_40860</name>
</gene>
<feature type="transmembrane region" description="Helical" evidence="9">
    <location>
        <begin position="339"/>
        <end position="358"/>
    </location>
</feature>
<proteinExistence type="inferred from homology"/>
<keyword evidence="3" id="KW-0813">Transport</keyword>
<evidence type="ECO:0000259" key="10">
    <source>
        <dbReference type="PROSITE" id="PS50850"/>
    </source>
</evidence>
<feature type="compositionally biased region" description="Basic and acidic residues" evidence="8">
    <location>
        <begin position="515"/>
        <end position="535"/>
    </location>
</feature>
<feature type="transmembrane region" description="Helical" evidence="9">
    <location>
        <begin position="407"/>
        <end position="428"/>
    </location>
</feature>
<feature type="region of interest" description="Disordered" evidence="8">
    <location>
        <begin position="514"/>
        <end position="535"/>
    </location>
</feature>
<dbReference type="Gene3D" id="1.20.1720.10">
    <property type="entry name" value="Multidrug resistance protein D"/>
    <property type="match status" value="1"/>
</dbReference>
<feature type="transmembrane region" description="Helical" evidence="9">
    <location>
        <begin position="20"/>
        <end position="43"/>
    </location>
</feature>
<feature type="transmembrane region" description="Helical" evidence="9">
    <location>
        <begin position="275"/>
        <end position="298"/>
    </location>
</feature>
<dbReference type="FunFam" id="1.20.1720.10:FF:000004">
    <property type="entry name" value="EmrB/QacA family drug resistance transporter"/>
    <property type="match status" value="1"/>
</dbReference>
<feature type="transmembrane region" description="Helical" evidence="9">
    <location>
        <begin position="85"/>
        <end position="104"/>
    </location>
</feature>
<feature type="domain" description="Major facilitator superfamily (MFS) profile" evidence="10">
    <location>
        <begin position="20"/>
        <end position="511"/>
    </location>
</feature>
<comment type="caution">
    <text evidence="11">The sequence shown here is derived from an EMBL/GenBank/DDBJ whole genome shotgun (WGS) entry which is preliminary data.</text>
</comment>
<evidence type="ECO:0000256" key="2">
    <source>
        <dbReference type="ARBA" id="ARBA00007520"/>
    </source>
</evidence>
<dbReference type="PANTHER" id="PTHR23501">
    <property type="entry name" value="MAJOR FACILITATOR SUPERFAMILY"/>
    <property type="match status" value="1"/>
</dbReference>
<keyword evidence="4" id="KW-1003">Cell membrane</keyword>
<comment type="subcellular location">
    <subcellularLocation>
        <location evidence="1">Cell membrane</location>
        <topology evidence="1">Multi-pass membrane protein</topology>
    </subcellularLocation>
</comment>
<dbReference type="GO" id="GO:0022857">
    <property type="term" value="F:transmembrane transporter activity"/>
    <property type="evidence" value="ECO:0007669"/>
    <property type="project" value="InterPro"/>
</dbReference>
<dbReference type="InterPro" id="IPR036259">
    <property type="entry name" value="MFS_trans_sf"/>
</dbReference>
<dbReference type="InterPro" id="IPR004638">
    <property type="entry name" value="EmrB-like"/>
</dbReference>
<dbReference type="CDD" id="cd17502">
    <property type="entry name" value="MFS_Azr1_MDR_like"/>
    <property type="match status" value="1"/>
</dbReference>
<evidence type="ECO:0000256" key="4">
    <source>
        <dbReference type="ARBA" id="ARBA00022475"/>
    </source>
</evidence>
<organism evidence="11 12">
    <name type="scientific">Glycomyces algeriensis</name>
    <dbReference type="NCBI Taxonomy" id="256037"/>
    <lineage>
        <taxon>Bacteria</taxon>
        <taxon>Bacillati</taxon>
        <taxon>Actinomycetota</taxon>
        <taxon>Actinomycetes</taxon>
        <taxon>Glycomycetales</taxon>
        <taxon>Glycomycetaceae</taxon>
        <taxon>Glycomyces</taxon>
    </lineage>
</organism>
<dbReference type="GO" id="GO:0005886">
    <property type="term" value="C:plasma membrane"/>
    <property type="evidence" value="ECO:0007669"/>
    <property type="project" value="UniProtKB-SubCell"/>
</dbReference>
<evidence type="ECO:0000256" key="1">
    <source>
        <dbReference type="ARBA" id="ARBA00004651"/>
    </source>
</evidence>
<feature type="transmembrane region" description="Helical" evidence="9">
    <location>
        <begin position="488"/>
        <end position="511"/>
    </location>
</feature>
<feature type="transmembrane region" description="Helical" evidence="9">
    <location>
        <begin position="364"/>
        <end position="387"/>
    </location>
</feature>
<dbReference type="NCBIfam" id="TIGR00711">
    <property type="entry name" value="efflux_EmrB"/>
    <property type="match status" value="1"/>
</dbReference>
<feature type="transmembrane region" description="Helical" evidence="9">
    <location>
        <begin position="232"/>
        <end position="254"/>
    </location>
</feature>
<dbReference type="InterPro" id="IPR011701">
    <property type="entry name" value="MFS"/>
</dbReference>
<feature type="transmembrane region" description="Helical" evidence="9">
    <location>
        <begin position="172"/>
        <end position="192"/>
    </location>
</feature>
<feature type="transmembrane region" description="Helical" evidence="9">
    <location>
        <begin position="310"/>
        <end position="332"/>
    </location>
</feature>
<keyword evidence="5 9" id="KW-0812">Transmembrane</keyword>
<feature type="transmembrane region" description="Helical" evidence="9">
    <location>
        <begin position="143"/>
        <end position="166"/>
    </location>
</feature>
<evidence type="ECO:0000313" key="11">
    <source>
        <dbReference type="EMBL" id="GLI44236.1"/>
    </source>
</evidence>
<feature type="transmembrane region" description="Helical" evidence="9">
    <location>
        <begin position="55"/>
        <end position="73"/>
    </location>
</feature>
<dbReference type="RefSeq" id="WP_270114929.1">
    <property type="nucleotide sequence ID" value="NZ_BAAAOL010000007.1"/>
</dbReference>
<accession>A0A9W6LJ15</accession>
<dbReference type="PRINTS" id="PR01036">
    <property type="entry name" value="TCRTETB"/>
</dbReference>
<sequence>MSDDTTWTGQRLPRGELFTLFGALMLTVFLAALDQTIVGTALPTIVGDLNGMDEYTWVVTAYLIATAASTPLYGKLSDLYGRRPIILLAIAIFLVASALAGLSQTMLQLILFRGLQGLGAGGLMTLAFTIVSDVLPPRERGKYQGLFGAVFAISSVAGPVLGGWLAEVDWRWIFYINLPTGLVALVAVNTVLRRHPIPTRRHKIDYLGAGLLVPAVVCLLLAITWGGQDYAWSSPVIIALLAAAAVLTVLFVWAETRAEEPILPLRMFKQGTFSLATVIALVFGIAMFAGIVYIPLFFQMVRGYSPTESGLLMLPMMGGIVLTSILSGFAISKAGRYKWFLVGGSIVTTVGLALFTQLHLDTPLWLSALYMLVLGLGLGMFMQPLVLAMQNIVTMDDLGVATSTNTFARTLGGAIGTSVLGAVMNATLDSELDANLPAALSQLSPAEAAGFDTGDLSAITESPTAIAALPDPIKSVVQMAFTDGLDQVFLVAACITATTIVLTLVLPDLVLRGGTEQRRDDPDTAAHEIRADTLP</sequence>
<protein>
    <recommendedName>
        <fullName evidence="10">Major facilitator superfamily (MFS) profile domain-containing protein</fullName>
    </recommendedName>
</protein>
<dbReference type="Gene3D" id="1.20.1250.20">
    <property type="entry name" value="MFS general substrate transporter like domains"/>
    <property type="match status" value="1"/>
</dbReference>
<name>A0A9W6LJ15_9ACTN</name>
<evidence type="ECO:0000256" key="8">
    <source>
        <dbReference type="SAM" id="MobiDB-lite"/>
    </source>
</evidence>